<gene>
    <name evidence="4" type="ORF">HG543_26240</name>
</gene>
<dbReference type="InterPro" id="IPR036249">
    <property type="entry name" value="Thioredoxin-like_sf"/>
</dbReference>
<dbReference type="SFLD" id="SFLDG01151">
    <property type="entry name" value="Main.2:_Nu-like"/>
    <property type="match status" value="1"/>
</dbReference>
<comment type="caution">
    <text evidence="4">The sequence shown here is derived from an EMBL/GenBank/DDBJ whole genome shotgun (WGS) entry which is preliminary data.</text>
</comment>
<dbReference type="Gene3D" id="3.40.30.10">
    <property type="entry name" value="Glutaredoxin"/>
    <property type="match status" value="1"/>
</dbReference>
<proteinExistence type="inferred from homology"/>
<dbReference type="RefSeq" id="WP_169347602.1">
    <property type="nucleotide sequence ID" value="NZ_JABBJJ010000132.1"/>
</dbReference>
<dbReference type="InterPro" id="IPR004045">
    <property type="entry name" value="Glutathione_S-Trfase_N"/>
</dbReference>
<dbReference type="InterPro" id="IPR036282">
    <property type="entry name" value="Glutathione-S-Trfase_C_sf"/>
</dbReference>
<evidence type="ECO:0000313" key="5">
    <source>
        <dbReference type="Proteomes" id="UP000518300"/>
    </source>
</evidence>
<dbReference type="SFLD" id="SFLDG00358">
    <property type="entry name" value="Main_(cytGST)"/>
    <property type="match status" value="1"/>
</dbReference>
<name>A0A848LKW9_9BACT</name>
<dbReference type="InterPro" id="IPR040079">
    <property type="entry name" value="Glutathione_S-Trfase"/>
</dbReference>
<dbReference type="SUPFAM" id="SSF52833">
    <property type="entry name" value="Thioredoxin-like"/>
    <property type="match status" value="1"/>
</dbReference>
<accession>A0A848LKW9</accession>
<keyword evidence="4" id="KW-0808">Transferase</keyword>
<dbReference type="PROSITE" id="PS50405">
    <property type="entry name" value="GST_CTER"/>
    <property type="match status" value="1"/>
</dbReference>
<evidence type="ECO:0000256" key="1">
    <source>
        <dbReference type="RuleBase" id="RU003494"/>
    </source>
</evidence>
<feature type="domain" description="GST N-terminal" evidence="2">
    <location>
        <begin position="1"/>
        <end position="82"/>
    </location>
</feature>
<comment type="similarity">
    <text evidence="1">Belongs to the GST superfamily.</text>
</comment>
<keyword evidence="5" id="KW-1185">Reference proteome</keyword>
<dbReference type="SFLD" id="SFLDS00019">
    <property type="entry name" value="Glutathione_Transferase_(cytos"/>
    <property type="match status" value="1"/>
</dbReference>
<reference evidence="4 5" key="1">
    <citation type="submission" date="2020-04" db="EMBL/GenBank/DDBJ databases">
        <title>Draft genome of Pyxidicoccus fallax type strain.</title>
        <authorList>
            <person name="Whitworth D.E."/>
        </authorList>
    </citation>
    <scope>NUCLEOTIDE SEQUENCE [LARGE SCALE GENOMIC DNA]</scope>
    <source>
        <strain evidence="4 5">DSM 14698</strain>
    </source>
</reference>
<dbReference type="EMBL" id="JABBJJ010000132">
    <property type="protein sequence ID" value="NMO18332.1"/>
    <property type="molecule type" value="Genomic_DNA"/>
</dbReference>
<organism evidence="4 5">
    <name type="scientific">Pyxidicoccus fallax</name>
    <dbReference type="NCBI Taxonomy" id="394095"/>
    <lineage>
        <taxon>Bacteria</taxon>
        <taxon>Pseudomonadati</taxon>
        <taxon>Myxococcota</taxon>
        <taxon>Myxococcia</taxon>
        <taxon>Myxococcales</taxon>
        <taxon>Cystobacterineae</taxon>
        <taxon>Myxococcaceae</taxon>
        <taxon>Pyxidicoccus</taxon>
    </lineage>
</organism>
<evidence type="ECO:0000259" key="2">
    <source>
        <dbReference type="PROSITE" id="PS50404"/>
    </source>
</evidence>
<protein>
    <submittedName>
        <fullName evidence="4">Glutathione S-transferase family protein</fullName>
    </submittedName>
</protein>
<evidence type="ECO:0000313" key="4">
    <source>
        <dbReference type="EMBL" id="NMO18332.1"/>
    </source>
</evidence>
<dbReference type="Pfam" id="PF00043">
    <property type="entry name" value="GST_C"/>
    <property type="match status" value="1"/>
</dbReference>
<dbReference type="Pfam" id="PF02798">
    <property type="entry name" value="GST_N"/>
    <property type="match status" value="1"/>
</dbReference>
<dbReference type="PANTHER" id="PTHR44051">
    <property type="entry name" value="GLUTATHIONE S-TRANSFERASE-RELATED"/>
    <property type="match status" value="1"/>
</dbReference>
<dbReference type="InterPro" id="IPR004046">
    <property type="entry name" value="GST_C"/>
</dbReference>
<dbReference type="PANTHER" id="PTHR44051:SF2">
    <property type="entry name" value="HYPOTHETICAL GLUTATHIONE S-TRANSFERASE LIKE PROTEIN"/>
    <property type="match status" value="1"/>
</dbReference>
<evidence type="ECO:0000259" key="3">
    <source>
        <dbReference type="PROSITE" id="PS50405"/>
    </source>
</evidence>
<dbReference type="CDD" id="cd03056">
    <property type="entry name" value="GST_N_4"/>
    <property type="match status" value="1"/>
</dbReference>
<dbReference type="GO" id="GO:0016740">
    <property type="term" value="F:transferase activity"/>
    <property type="evidence" value="ECO:0007669"/>
    <property type="project" value="UniProtKB-KW"/>
</dbReference>
<dbReference type="Gene3D" id="1.20.1050.10">
    <property type="match status" value="1"/>
</dbReference>
<dbReference type="Proteomes" id="UP000518300">
    <property type="component" value="Unassembled WGS sequence"/>
</dbReference>
<feature type="domain" description="GST C-terminal" evidence="3">
    <location>
        <begin position="84"/>
        <end position="212"/>
    </location>
</feature>
<sequence>MRLYDYAPSANGYKVRLLLSWLDRPYELVPVDIFAGESRTEDFLRQKNPDGRIPVLEPEPGHFLAESNAILLYLARGTPLLPEDAFELAQVHQWLFFEQNSLEPNVGTVRFWHLTGRASLHPETFRLRTARGHEALSALERHLRGRTFLVGERPTVADIALYAYTHVAPEGGFDLARYPAVSAWLERVKAHPSHIGALAPYTANAHLPPAGLTGAERRQAAQQA</sequence>
<dbReference type="PROSITE" id="PS50404">
    <property type="entry name" value="GST_NTER"/>
    <property type="match status" value="1"/>
</dbReference>
<dbReference type="AlphaFoldDB" id="A0A848LKW9"/>
<dbReference type="InterPro" id="IPR010987">
    <property type="entry name" value="Glutathione-S-Trfase_C-like"/>
</dbReference>
<dbReference type="SUPFAM" id="SSF47616">
    <property type="entry name" value="GST C-terminal domain-like"/>
    <property type="match status" value="1"/>
</dbReference>